<sequence>MITGVSTWQTVTWILLALCILLCVALIALIFYQITRHNKYHCLDGDNHPSERTPIVQPAMGSGYMHDRKTSSPQMSSTPAAPYGESQQF</sequence>
<keyword evidence="2" id="KW-1133">Transmembrane helix</keyword>
<accession>A0A0D8XAW5</accession>
<dbReference type="STRING" id="29172.A0A0D8XAW5"/>
<feature type="transmembrane region" description="Helical" evidence="2">
    <location>
        <begin position="12"/>
        <end position="32"/>
    </location>
</feature>
<evidence type="ECO:0000313" key="3">
    <source>
        <dbReference type="EMBL" id="KJH40779.1"/>
    </source>
</evidence>
<protein>
    <submittedName>
        <fullName evidence="3">Uncharacterized protein</fullName>
    </submittedName>
</protein>
<keyword evidence="2" id="KW-0472">Membrane</keyword>
<name>A0A0D8XAW5_DICVI</name>
<feature type="region of interest" description="Disordered" evidence="1">
    <location>
        <begin position="52"/>
        <end position="89"/>
    </location>
</feature>
<keyword evidence="4" id="KW-1185">Reference proteome</keyword>
<dbReference type="EMBL" id="KN717016">
    <property type="protein sequence ID" value="KJH40779.1"/>
    <property type="molecule type" value="Genomic_DNA"/>
</dbReference>
<proteinExistence type="predicted"/>
<evidence type="ECO:0000256" key="1">
    <source>
        <dbReference type="SAM" id="MobiDB-lite"/>
    </source>
</evidence>
<evidence type="ECO:0000313" key="4">
    <source>
        <dbReference type="Proteomes" id="UP000053766"/>
    </source>
</evidence>
<reference evidence="4" key="2">
    <citation type="journal article" date="2016" name="Sci. Rep.">
        <title>Dictyocaulus viviparus genome, variome and transcriptome elucidate lungworm biology and support future intervention.</title>
        <authorList>
            <person name="McNulty S.N."/>
            <person name="Strube C."/>
            <person name="Rosa B.A."/>
            <person name="Martin J.C."/>
            <person name="Tyagi R."/>
            <person name="Choi Y.J."/>
            <person name="Wang Q."/>
            <person name="Hallsworth Pepin K."/>
            <person name="Zhang X."/>
            <person name="Ozersky P."/>
            <person name="Wilson R.K."/>
            <person name="Sternberg P.W."/>
            <person name="Gasser R.B."/>
            <person name="Mitreva M."/>
        </authorList>
    </citation>
    <scope>NUCLEOTIDE SEQUENCE [LARGE SCALE GENOMIC DNA]</scope>
    <source>
        <strain evidence="4">HannoverDv2000</strain>
    </source>
</reference>
<reference evidence="3 4" key="1">
    <citation type="submission" date="2013-11" db="EMBL/GenBank/DDBJ databases">
        <title>Draft genome of the bovine lungworm Dictyocaulus viviparus.</title>
        <authorList>
            <person name="Mitreva M."/>
        </authorList>
    </citation>
    <scope>NUCLEOTIDE SEQUENCE [LARGE SCALE GENOMIC DNA]</scope>
    <source>
        <strain evidence="3 4">HannoverDv2000</strain>
    </source>
</reference>
<dbReference type="Proteomes" id="UP000053766">
    <property type="component" value="Unassembled WGS sequence"/>
</dbReference>
<keyword evidence="2" id="KW-0812">Transmembrane</keyword>
<dbReference type="OrthoDB" id="5845079at2759"/>
<evidence type="ECO:0000256" key="2">
    <source>
        <dbReference type="SAM" id="Phobius"/>
    </source>
</evidence>
<feature type="compositionally biased region" description="Polar residues" evidence="1">
    <location>
        <begin position="71"/>
        <end position="89"/>
    </location>
</feature>
<gene>
    <name evidence="3" type="ORF">DICVIV_13256</name>
</gene>
<organism evidence="3 4">
    <name type="scientific">Dictyocaulus viviparus</name>
    <name type="common">Bovine lungworm</name>
    <dbReference type="NCBI Taxonomy" id="29172"/>
    <lineage>
        <taxon>Eukaryota</taxon>
        <taxon>Metazoa</taxon>
        <taxon>Ecdysozoa</taxon>
        <taxon>Nematoda</taxon>
        <taxon>Chromadorea</taxon>
        <taxon>Rhabditida</taxon>
        <taxon>Rhabditina</taxon>
        <taxon>Rhabditomorpha</taxon>
        <taxon>Strongyloidea</taxon>
        <taxon>Metastrongylidae</taxon>
        <taxon>Dictyocaulus</taxon>
    </lineage>
</organism>
<dbReference type="AlphaFoldDB" id="A0A0D8XAW5"/>